<accession>A0A2T2NSB4</accession>
<dbReference type="InterPro" id="IPR015943">
    <property type="entry name" value="WD40/YVTN_repeat-like_dom_sf"/>
</dbReference>
<keyword evidence="1" id="KW-0853">WD repeat</keyword>
<dbReference type="PANTHER" id="PTHR44472">
    <property type="entry name" value="DDB1- AND CUL4-ASSOCIATED FACTOR 4-RELATED"/>
    <property type="match status" value="1"/>
</dbReference>
<feature type="region of interest" description="Disordered" evidence="3">
    <location>
        <begin position="167"/>
        <end position="188"/>
    </location>
</feature>
<dbReference type="InterPro" id="IPR052254">
    <property type="entry name" value="CUL4-DDB1_E3_ligase_receptor"/>
</dbReference>
<reference evidence="4 5" key="1">
    <citation type="journal article" date="2018" name="Front. Microbiol.">
        <title>Genome-Wide Analysis of Corynespora cassiicola Leaf Fall Disease Putative Effectors.</title>
        <authorList>
            <person name="Lopez D."/>
            <person name="Ribeiro S."/>
            <person name="Label P."/>
            <person name="Fumanal B."/>
            <person name="Venisse J.S."/>
            <person name="Kohler A."/>
            <person name="de Oliveira R.R."/>
            <person name="Labutti K."/>
            <person name="Lipzen A."/>
            <person name="Lail K."/>
            <person name="Bauer D."/>
            <person name="Ohm R.A."/>
            <person name="Barry K.W."/>
            <person name="Spatafora J."/>
            <person name="Grigoriev I.V."/>
            <person name="Martin F.M."/>
            <person name="Pujade-Renaud V."/>
        </authorList>
    </citation>
    <scope>NUCLEOTIDE SEQUENCE [LARGE SCALE GENOMIC DNA]</scope>
    <source>
        <strain evidence="4 5">Philippines</strain>
    </source>
</reference>
<evidence type="ECO:0000256" key="2">
    <source>
        <dbReference type="ARBA" id="ARBA00022737"/>
    </source>
</evidence>
<dbReference type="Gene3D" id="2.130.10.10">
    <property type="entry name" value="YVTN repeat-like/Quinoprotein amine dehydrogenase"/>
    <property type="match status" value="1"/>
</dbReference>
<proteinExistence type="predicted"/>
<evidence type="ECO:0000256" key="1">
    <source>
        <dbReference type="ARBA" id="ARBA00022574"/>
    </source>
</evidence>
<keyword evidence="5" id="KW-1185">Reference proteome</keyword>
<evidence type="ECO:0000313" key="4">
    <source>
        <dbReference type="EMBL" id="PSN68166.1"/>
    </source>
</evidence>
<dbReference type="GO" id="GO:0080008">
    <property type="term" value="C:Cul4-RING E3 ubiquitin ligase complex"/>
    <property type="evidence" value="ECO:0007669"/>
    <property type="project" value="TreeGrafter"/>
</dbReference>
<name>A0A2T2NSB4_CORCC</name>
<keyword evidence="2" id="KW-0677">Repeat</keyword>
<evidence type="ECO:0008006" key="6">
    <source>
        <dbReference type="Google" id="ProtNLM"/>
    </source>
</evidence>
<protein>
    <recommendedName>
        <fullName evidence="6">WD40 repeat-like protein</fullName>
    </recommendedName>
</protein>
<dbReference type="OrthoDB" id="128867at2759"/>
<evidence type="ECO:0000313" key="5">
    <source>
        <dbReference type="Proteomes" id="UP000240883"/>
    </source>
</evidence>
<dbReference type="STRING" id="1448308.A0A2T2NSB4"/>
<dbReference type="SUPFAM" id="SSF101908">
    <property type="entry name" value="Putative isomerase YbhE"/>
    <property type="match status" value="1"/>
</dbReference>
<gene>
    <name evidence="4" type="ORF">BS50DRAFT_492622</name>
</gene>
<feature type="non-terminal residue" evidence="4">
    <location>
        <position position="1"/>
    </location>
</feature>
<organism evidence="4 5">
    <name type="scientific">Corynespora cassiicola Philippines</name>
    <dbReference type="NCBI Taxonomy" id="1448308"/>
    <lineage>
        <taxon>Eukaryota</taxon>
        <taxon>Fungi</taxon>
        <taxon>Dikarya</taxon>
        <taxon>Ascomycota</taxon>
        <taxon>Pezizomycotina</taxon>
        <taxon>Dothideomycetes</taxon>
        <taxon>Pleosporomycetidae</taxon>
        <taxon>Pleosporales</taxon>
        <taxon>Corynesporascaceae</taxon>
        <taxon>Corynespora</taxon>
    </lineage>
</organism>
<dbReference type="Proteomes" id="UP000240883">
    <property type="component" value="Unassembled WGS sequence"/>
</dbReference>
<dbReference type="PANTHER" id="PTHR44472:SF1">
    <property type="entry name" value="DDB1 AND CUL4 ASSOCIATED FACTOR 4"/>
    <property type="match status" value="1"/>
</dbReference>
<dbReference type="EMBL" id="KZ678134">
    <property type="protein sequence ID" value="PSN68166.1"/>
    <property type="molecule type" value="Genomic_DNA"/>
</dbReference>
<sequence>DKEKGKYFKIEKNHAAPTGSKYTVENVRRITKRDRRDEVTNRIKKKIRLHTVQQQHAGNILAQSLSVELGAQRKSYYMQNVWPNACSWGLGKKSSLIVEPGGTSIKFFDRDPKSKTLYAVLDDNRIVRRYSDHDSNKYHNQPFDELARTTSIVSSLHYLPASGALVATTQGGERPPTVTLSDPERDGPYVNQQFTPKNINTIWGSTPRPYFAPTPFSIHESREETVAVTTSHSLLMYIRHPDGSWHTREAYHHGRDILSSDWMSHTMLTLGTRPGSIFIHDTRSSGATEYAKHPGPVTMIKAIDPITILCADMDKKMCLYDLRMANKRLLDKKDTFWQPLVPESNRSMKRKKHRFSLPLYKFDDGSDVGGTFDVDVDVRAGIVASSQWVGKEPVQGIRIANLWTGKTIKEVKTHTQSQCIRFVDEGDDDGAKSLLVSFGGELTKLGW</sequence>
<evidence type="ECO:0000256" key="3">
    <source>
        <dbReference type="SAM" id="MobiDB-lite"/>
    </source>
</evidence>
<dbReference type="AlphaFoldDB" id="A0A2T2NSB4"/>